<dbReference type="AlphaFoldDB" id="A0A6G4WA54"/>
<reference evidence="1 2" key="1">
    <citation type="submission" date="2020-02" db="EMBL/GenBank/DDBJ databases">
        <title>Genome sequence of strain CCNWXJ40-4.</title>
        <authorList>
            <person name="Gao J."/>
            <person name="Sun J."/>
        </authorList>
    </citation>
    <scope>NUCLEOTIDE SEQUENCE [LARGE SCALE GENOMIC DNA]</scope>
    <source>
        <strain evidence="1 2">CCNWXJ 40-4</strain>
    </source>
</reference>
<sequence length="92" mass="9879">MKKLITRFGKENLGEAAVEYCLLAGLVGFAAVAGASGQARLLSVKLDQVAGALAALQPEEKEASNSVRVRVQEQQHVPGRIVVERKPQEAPW</sequence>
<gene>
    <name evidence="1" type="ORF">G6N73_07960</name>
</gene>
<organism evidence="1 2">
    <name type="scientific">Allomesorhizobium camelthorni</name>
    <dbReference type="NCBI Taxonomy" id="475069"/>
    <lineage>
        <taxon>Bacteria</taxon>
        <taxon>Pseudomonadati</taxon>
        <taxon>Pseudomonadota</taxon>
        <taxon>Alphaproteobacteria</taxon>
        <taxon>Hyphomicrobiales</taxon>
        <taxon>Phyllobacteriaceae</taxon>
        <taxon>Allomesorhizobium</taxon>
    </lineage>
</organism>
<evidence type="ECO:0000313" key="1">
    <source>
        <dbReference type="EMBL" id="NGO51116.1"/>
    </source>
</evidence>
<evidence type="ECO:0000313" key="2">
    <source>
        <dbReference type="Proteomes" id="UP001642900"/>
    </source>
</evidence>
<dbReference type="EMBL" id="JAAKZF010000006">
    <property type="protein sequence ID" value="NGO51116.1"/>
    <property type="molecule type" value="Genomic_DNA"/>
</dbReference>
<comment type="caution">
    <text evidence="1">The sequence shown here is derived from an EMBL/GenBank/DDBJ whole genome shotgun (WGS) entry which is preliminary data.</text>
</comment>
<accession>A0A6G4WA54</accession>
<protein>
    <submittedName>
        <fullName evidence="1">Flp family type IVb pilin</fullName>
    </submittedName>
</protein>
<proteinExistence type="predicted"/>
<dbReference type="RefSeq" id="WP_165025736.1">
    <property type="nucleotide sequence ID" value="NZ_JAAKZF010000006.1"/>
</dbReference>
<keyword evidence="2" id="KW-1185">Reference proteome</keyword>
<name>A0A6G4WA54_9HYPH</name>
<dbReference type="Proteomes" id="UP001642900">
    <property type="component" value="Unassembled WGS sequence"/>
</dbReference>